<evidence type="ECO:0000313" key="2">
    <source>
        <dbReference type="EMBL" id="AHG92971.1"/>
    </source>
</evidence>
<evidence type="ECO:0000313" key="3">
    <source>
        <dbReference type="Proteomes" id="UP000019151"/>
    </source>
</evidence>
<dbReference type="OrthoDB" id="127537at2"/>
<gene>
    <name evidence="2" type="ORF">J421_5436</name>
</gene>
<dbReference type="HOGENOM" id="CLU_040933_2_0_0"/>
<dbReference type="EMBL" id="CP007129">
    <property type="protein sequence ID" value="AHG92971.1"/>
    <property type="molecule type" value="Genomic_DNA"/>
</dbReference>
<organism evidence="2 3">
    <name type="scientific">Gemmatirosa kalamazoonensis</name>
    <dbReference type="NCBI Taxonomy" id="861299"/>
    <lineage>
        <taxon>Bacteria</taxon>
        <taxon>Pseudomonadati</taxon>
        <taxon>Gemmatimonadota</taxon>
        <taxon>Gemmatimonadia</taxon>
        <taxon>Gemmatimonadales</taxon>
        <taxon>Gemmatimonadaceae</taxon>
        <taxon>Gemmatirosa</taxon>
    </lineage>
</organism>
<feature type="domain" description="Uroporphyrinogen decarboxylase (URO-D)" evidence="1">
    <location>
        <begin position="9"/>
        <end position="346"/>
    </location>
</feature>
<reference evidence="2 3" key="1">
    <citation type="journal article" date="2014" name="Genome Announc.">
        <title>Genome Sequence and Methylome of Soil Bacterium Gemmatirosa kalamazoonensis KBS708T, a Member of the Rarely Cultivated Gemmatimonadetes Phylum.</title>
        <authorList>
            <person name="Debruyn J.M."/>
            <person name="Radosevich M."/>
            <person name="Wommack K.E."/>
            <person name="Polson S.W."/>
            <person name="Hauser L.J."/>
            <person name="Fawaz M.N."/>
            <person name="Korlach J."/>
            <person name="Tsai Y.C."/>
        </authorList>
    </citation>
    <scope>NUCLEOTIDE SEQUENCE [LARGE SCALE GENOMIC DNA]</scope>
    <source>
        <strain evidence="2 3">KBS708</strain>
        <plasmid evidence="3">Plasmid 1</plasmid>
    </source>
</reference>
<dbReference type="SUPFAM" id="SSF51726">
    <property type="entry name" value="UROD/MetE-like"/>
    <property type="match status" value="1"/>
</dbReference>
<dbReference type="InterPro" id="IPR052024">
    <property type="entry name" value="Methanogen_methyltrans"/>
</dbReference>
<dbReference type="KEGG" id="gba:J421_5436"/>
<protein>
    <submittedName>
        <fullName evidence="2">Uroporphyrinogen decarboxylase (URO-D)</fullName>
    </submittedName>
</protein>
<dbReference type="GO" id="GO:0004853">
    <property type="term" value="F:uroporphyrinogen decarboxylase activity"/>
    <property type="evidence" value="ECO:0007669"/>
    <property type="project" value="InterPro"/>
</dbReference>
<dbReference type="PANTHER" id="PTHR47099:SF1">
    <property type="entry name" value="METHYLCOBAMIDE:COM METHYLTRANSFERASE MTBA"/>
    <property type="match status" value="1"/>
</dbReference>
<dbReference type="AlphaFoldDB" id="W0RQG7"/>
<keyword evidence="2" id="KW-0614">Plasmid</keyword>
<dbReference type="Pfam" id="PF01208">
    <property type="entry name" value="URO-D"/>
    <property type="match status" value="1"/>
</dbReference>
<keyword evidence="3" id="KW-1185">Reference proteome</keyword>
<dbReference type="Gene3D" id="3.20.20.210">
    <property type="match status" value="1"/>
</dbReference>
<dbReference type="InParanoid" id="W0RQG7"/>
<accession>W0RQG7</accession>
<dbReference type="RefSeq" id="WP_025414287.1">
    <property type="nucleotide sequence ID" value="NZ_CP007129.1"/>
</dbReference>
<dbReference type="InterPro" id="IPR038071">
    <property type="entry name" value="UROD/MetE-like_sf"/>
</dbReference>
<geneLocation type="plasmid" evidence="2 3">
    <name>1</name>
</geneLocation>
<dbReference type="InterPro" id="IPR000257">
    <property type="entry name" value="Uroporphyrinogen_deCOase"/>
</dbReference>
<dbReference type="CDD" id="cd03465">
    <property type="entry name" value="URO-D_like"/>
    <property type="match status" value="1"/>
</dbReference>
<name>W0RQG7_9BACT</name>
<sequence>MRPEQWEAYKRAARLEPQDKIPMAMIVDSPWIPGYVGVPHMDYYLDPDAWFNANVKVIRDFPDVIMIPSWWMEYGMAAEPSILGAKIKFWDNNTPSEYHTLYRLEDIDEFPEYEVEADGFAALTLHRYKMALPKIRAMGEIIPFVTARGPMCTAGFVRSTSNLMIELVEKPDEVHRLLDLCTRVVIDWLKAQHKVIGDTVEGIFILDDIVGFVNEEHYLEFCHPYLKRICDAFPKDWVKLYHNDAEVDACLDHLPDAGFNVLNWGKQKDIREVKQRVGDRMCLMGNVNPLEVAVRGTPDEVKEATLEVLEGGTGPDGSGMILSVGGGVSPGMPYENWIAMQDALAEFNAKRLAATK</sequence>
<dbReference type="PANTHER" id="PTHR47099">
    <property type="entry name" value="METHYLCOBAMIDE:COM METHYLTRANSFERASE MTBA"/>
    <property type="match status" value="1"/>
</dbReference>
<dbReference type="GO" id="GO:0006779">
    <property type="term" value="P:porphyrin-containing compound biosynthetic process"/>
    <property type="evidence" value="ECO:0007669"/>
    <property type="project" value="InterPro"/>
</dbReference>
<proteinExistence type="predicted"/>
<evidence type="ECO:0000259" key="1">
    <source>
        <dbReference type="Pfam" id="PF01208"/>
    </source>
</evidence>
<dbReference type="Proteomes" id="UP000019151">
    <property type="component" value="Plasmid 1"/>
</dbReference>